<comment type="caution">
    <text evidence="1">The sequence shown here is derived from an EMBL/GenBank/DDBJ whole genome shotgun (WGS) entry which is preliminary data.</text>
</comment>
<dbReference type="EMBL" id="JABJNZ010000026">
    <property type="protein sequence ID" value="MBT4870299.1"/>
    <property type="molecule type" value="Genomic_DNA"/>
</dbReference>
<accession>A0A8T5GEB6</accession>
<organism evidence="1 2">
    <name type="scientific">Candidatus Iainarchaeum sp</name>
    <dbReference type="NCBI Taxonomy" id="3101447"/>
    <lineage>
        <taxon>Archaea</taxon>
        <taxon>Candidatus Iainarchaeota</taxon>
        <taxon>Candidatus Iainarchaeia</taxon>
        <taxon>Candidatus Iainarchaeales</taxon>
        <taxon>Candidatus Iainarchaeaceae</taxon>
        <taxon>Candidatus Iainarchaeum</taxon>
    </lineage>
</organism>
<gene>
    <name evidence="1" type="ORF">HON47_01900</name>
</gene>
<dbReference type="AlphaFoldDB" id="A0A8T5GEB6"/>
<reference evidence="1" key="1">
    <citation type="journal article" date="2021" name="ISME J.">
        <title>Mercury methylation by metabolically versatile and cosmopolitan marine bacteria.</title>
        <authorList>
            <person name="Lin H."/>
            <person name="Ascher D.B."/>
            <person name="Myung Y."/>
            <person name="Lamborg C.H."/>
            <person name="Hallam S.J."/>
            <person name="Gionfriddo C.M."/>
            <person name="Holt K.E."/>
            <person name="Moreau J.W."/>
        </authorList>
    </citation>
    <scope>NUCLEOTIDE SEQUENCE</scope>
    <source>
        <strain evidence="1">SI075_bin30</strain>
    </source>
</reference>
<protein>
    <submittedName>
        <fullName evidence="1">Uncharacterized protein</fullName>
    </submittedName>
</protein>
<proteinExistence type="predicted"/>
<evidence type="ECO:0000313" key="1">
    <source>
        <dbReference type="EMBL" id="MBT4870299.1"/>
    </source>
</evidence>
<name>A0A8T5GEB6_9ARCH</name>
<dbReference type="Proteomes" id="UP000722459">
    <property type="component" value="Unassembled WGS sequence"/>
</dbReference>
<sequence length="423" mass="45873">MLIIAAAVLVVAIVIIAVTNVLSVGQTQTTGSEEDEFSAITGLEEIFATKRGNELIRRGTLFTLMYTGTNPQSVLEIIEYDLPEDTIITVNGVPAQPTTSVTQNQLITIQHDNVNITIPGNIPDSKILRFVFREPTNTGKIGKVLVRPNGDAINASNLEEAYTAGDIVIYKGVNEISTVQKAGTEKYLVDITGCYGGTTGVGYNSDMLIYNGSLSQNTFTNKFGKIVSVNNNPAFSNYLDTIHQLVGPTYTSRCCGACGSKKCINLSPSTFTLTKSQCPYPSWPSGGTATNSWEIEVYNYSIIDGTTSETGKVGIDPLTGTITNLDFTQVSTCSYSSRYCCENDTDCDLFAVTWGTPLCIGSETTYCYVDARDSEQYPNGCADMDCIEPTCQSTYLSSPYQDIGNCTGIDETAIFVSYSYWEE</sequence>
<evidence type="ECO:0000313" key="2">
    <source>
        <dbReference type="Proteomes" id="UP000722459"/>
    </source>
</evidence>